<keyword evidence="3 8" id="KW-0479">Metal-binding</keyword>
<comment type="function">
    <text evidence="8">Transfers the 4'-phosphopantetheine moiety from coenzyme A to a Ser of acyl-carrier-protein.</text>
</comment>
<evidence type="ECO:0000256" key="4">
    <source>
        <dbReference type="ARBA" id="ARBA00022832"/>
    </source>
</evidence>
<reference evidence="10 11" key="1">
    <citation type="journal article" date="2013" name="J. Bacteriol.">
        <title>Roles of HynAB and Ech, the only two hydrogenases found in the model sulfate reducer Desulfovibrio gigas.</title>
        <authorList>
            <person name="Morais-Silva F.O."/>
            <person name="Santos C.I."/>
            <person name="Rodrigues R."/>
            <person name="Pereira I.A."/>
            <person name="Rodrigues-Pousada C."/>
        </authorList>
    </citation>
    <scope>NUCLEOTIDE SEQUENCE [LARGE SCALE GENOMIC DNA]</scope>
    <source>
        <strain evidence="11">ATCC 19364 / DSM 1382 / NCIMB 9332 / VKM B-1759</strain>
    </source>
</reference>
<keyword evidence="1 8" id="KW-0444">Lipid biosynthesis</keyword>
<dbReference type="Gene3D" id="3.90.470.20">
    <property type="entry name" value="4'-phosphopantetheinyl transferase domain"/>
    <property type="match status" value="1"/>
</dbReference>
<dbReference type="Pfam" id="PF01648">
    <property type="entry name" value="ACPS"/>
    <property type="match status" value="1"/>
</dbReference>
<dbReference type="HAMAP" id="MF_00101">
    <property type="entry name" value="AcpS"/>
    <property type="match status" value="1"/>
</dbReference>
<evidence type="ECO:0000313" key="11">
    <source>
        <dbReference type="Proteomes" id="UP000016587"/>
    </source>
</evidence>
<dbReference type="Proteomes" id="UP000016587">
    <property type="component" value="Chromosome"/>
</dbReference>
<dbReference type="EMBL" id="CP006585">
    <property type="protein sequence ID" value="AGW14236.1"/>
    <property type="molecule type" value="Genomic_DNA"/>
</dbReference>
<evidence type="ECO:0000259" key="9">
    <source>
        <dbReference type="Pfam" id="PF01648"/>
    </source>
</evidence>
<dbReference type="eggNOG" id="COG0736">
    <property type="taxonomic scope" value="Bacteria"/>
</dbReference>
<dbReference type="InterPro" id="IPR008278">
    <property type="entry name" value="4-PPantetheinyl_Trfase_dom"/>
</dbReference>
<dbReference type="RefSeq" id="WP_021761236.1">
    <property type="nucleotide sequence ID" value="NC_022444.1"/>
</dbReference>
<reference evidence="11" key="2">
    <citation type="submission" date="2013-07" db="EMBL/GenBank/DDBJ databases">
        <authorList>
            <person name="Morais-Silva F.O."/>
            <person name="Rezende A.M."/>
            <person name="Pimentel C."/>
            <person name="Resende D.M."/>
            <person name="Santos C.I."/>
            <person name="Clemente C."/>
            <person name="de Oliveira L.M."/>
            <person name="da Silva S.M."/>
            <person name="Costa D.A."/>
            <person name="Varela-Raposo A."/>
            <person name="Horacio E.C.A."/>
            <person name="Matos M."/>
            <person name="Flores O."/>
            <person name="Ruiz J.C."/>
            <person name="Rodrigues-Pousada C."/>
        </authorList>
    </citation>
    <scope>NUCLEOTIDE SEQUENCE [LARGE SCALE GENOMIC DNA]</scope>
    <source>
        <strain evidence="11">ATCC 19364 / DSM 1382 / NCIMB 9332 / VKM B-1759</strain>
    </source>
</reference>
<evidence type="ECO:0000313" key="10">
    <source>
        <dbReference type="EMBL" id="AGW14236.1"/>
    </source>
</evidence>
<dbReference type="EC" id="2.7.8.7" evidence="8"/>
<keyword evidence="7 8" id="KW-0275">Fatty acid biosynthesis</keyword>
<evidence type="ECO:0000256" key="1">
    <source>
        <dbReference type="ARBA" id="ARBA00022516"/>
    </source>
</evidence>
<dbReference type="SUPFAM" id="SSF56214">
    <property type="entry name" value="4'-phosphopantetheinyl transferase"/>
    <property type="match status" value="1"/>
</dbReference>
<dbReference type="InterPro" id="IPR004568">
    <property type="entry name" value="Ppantetheine-prot_Trfase_dom"/>
</dbReference>
<proteinExistence type="inferred from homology"/>
<evidence type="ECO:0000256" key="5">
    <source>
        <dbReference type="ARBA" id="ARBA00022842"/>
    </source>
</evidence>
<feature type="binding site" evidence="8">
    <location>
        <position position="59"/>
    </location>
    <ligand>
        <name>Mg(2+)</name>
        <dbReference type="ChEBI" id="CHEBI:18420"/>
    </ligand>
</feature>
<keyword evidence="4 8" id="KW-0276">Fatty acid metabolism</keyword>
<evidence type="ECO:0000256" key="7">
    <source>
        <dbReference type="ARBA" id="ARBA00023160"/>
    </source>
</evidence>
<dbReference type="OrthoDB" id="517356at2"/>
<keyword evidence="6 8" id="KW-0443">Lipid metabolism</keyword>
<feature type="domain" description="4'-phosphopantetheinyl transferase" evidence="9">
    <location>
        <begin position="4"/>
        <end position="122"/>
    </location>
</feature>
<dbReference type="NCBIfam" id="TIGR00516">
    <property type="entry name" value="acpS"/>
    <property type="match status" value="1"/>
</dbReference>
<dbReference type="STRING" id="1121448.DGI_2497"/>
<dbReference type="AlphaFoldDB" id="T2GDP2"/>
<comment type="catalytic activity">
    <reaction evidence="8">
        <text>apo-[ACP] + CoA = holo-[ACP] + adenosine 3',5'-bisphosphate + H(+)</text>
        <dbReference type="Rhea" id="RHEA:12068"/>
        <dbReference type="Rhea" id="RHEA-COMP:9685"/>
        <dbReference type="Rhea" id="RHEA-COMP:9690"/>
        <dbReference type="ChEBI" id="CHEBI:15378"/>
        <dbReference type="ChEBI" id="CHEBI:29999"/>
        <dbReference type="ChEBI" id="CHEBI:57287"/>
        <dbReference type="ChEBI" id="CHEBI:58343"/>
        <dbReference type="ChEBI" id="CHEBI:64479"/>
        <dbReference type="EC" id="2.7.8.7"/>
    </reaction>
</comment>
<comment type="subcellular location">
    <subcellularLocation>
        <location evidence="8">Cytoplasm</location>
    </subcellularLocation>
</comment>
<dbReference type="NCBIfam" id="TIGR00556">
    <property type="entry name" value="pantethn_trn"/>
    <property type="match status" value="1"/>
</dbReference>
<dbReference type="NCBIfam" id="NF011251">
    <property type="entry name" value="PRK14657.1"/>
    <property type="match status" value="1"/>
</dbReference>
<comment type="similarity">
    <text evidence="8">Belongs to the P-Pant transferase superfamily. AcpS family.</text>
</comment>
<name>T2GDP2_MEGG1</name>
<dbReference type="GO" id="GO:0006633">
    <property type="term" value="P:fatty acid biosynthetic process"/>
    <property type="evidence" value="ECO:0007669"/>
    <property type="project" value="UniProtKB-UniRule"/>
</dbReference>
<keyword evidence="5 8" id="KW-0460">Magnesium</keyword>
<dbReference type="InterPro" id="IPR037143">
    <property type="entry name" value="4-PPantetheinyl_Trfase_dom_sf"/>
</dbReference>
<evidence type="ECO:0000256" key="3">
    <source>
        <dbReference type="ARBA" id="ARBA00022723"/>
    </source>
</evidence>
<evidence type="ECO:0000256" key="2">
    <source>
        <dbReference type="ARBA" id="ARBA00022679"/>
    </source>
</evidence>
<accession>T2GDP2</accession>
<keyword evidence="2 8" id="KW-0808">Transferase</keyword>
<dbReference type="InterPro" id="IPR002582">
    <property type="entry name" value="ACPS"/>
</dbReference>
<sequence length="127" mass="13641">MIMGLGVDLCELDRIRAAMDRHGERFLRKVLTPLELEGLPQACDTVQTAYVAARFAAKEATAKALGTGFRDGISFHSMEIRPLPSGKPELILLGRGQELAAEMGVTGAHVSLTHGRDAACAVVVLER</sequence>
<keyword evidence="11" id="KW-1185">Reference proteome</keyword>
<dbReference type="PATRIC" id="fig|1121448.10.peg.2450"/>
<protein>
    <recommendedName>
        <fullName evidence="8">Holo-[acyl-carrier-protein] synthase</fullName>
        <shortName evidence="8">Holo-ACP synthase</shortName>
        <ecNumber evidence="8">2.7.8.7</ecNumber>
    </recommendedName>
    <alternativeName>
        <fullName evidence="8">4'-phosphopantetheinyl transferase AcpS</fullName>
    </alternativeName>
</protein>
<dbReference type="GO" id="GO:0005737">
    <property type="term" value="C:cytoplasm"/>
    <property type="evidence" value="ECO:0007669"/>
    <property type="project" value="UniProtKB-SubCell"/>
</dbReference>
<dbReference type="KEGG" id="dgg:DGI_2497"/>
<dbReference type="GO" id="GO:0000287">
    <property type="term" value="F:magnesium ion binding"/>
    <property type="evidence" value="ECO:0007669"/>
    <property type="project" value="UniProtKB-UniRule"/>
</dbReference>
<gene>
    <name evidence="8 10" type="primary">acpS</name>
    <name evidence="10" type="ORF">DGI_2497</name>
</gene>
<evidence type="ECO:0000256" key="8">
    <source>
        <dbReference type="HAMAP-Rule" id="MF_00101"/>
    </source>
</evidence>
<feature type="binding site" evidence="8">
    <location>
        <position position="8"/>
    </location>
    <ligand>
        <name>Mg(2+)</name>
        <dbReference type="ChEBI" id="CHEBI:18420"/>
    </ligand>
</feature>
<evidence type="ECO:0000256" key="6">
    <source>
        <dbReference type="ARBA" id="ARBA00023098"/>
    </source>
</evidence>
<comment type="cofactor">
    <cofactor evidence="8">
        <name>Mg(2+)</name>
        <dbReference type="ChEBI" id="CHEBI:18420"/>
    </cofactor>
</comment>
<dbReference type="GO" id="GO:0008897">
    <property type="term" value="F:holo-[acyl-carrier-protein] synthase activity"/>
    <property type="evidence" value="ECO:0007669"/>
    <property type="project" value="UniProtKB-UniRule"/>
</dbReference>
<keyword evidence="8" id="KW-0963">Cytoplasm</keyword>
<dbReference type="HOGENOM" id="CLU_089696_0_2_7"/>
<organism evidence="10 11">
    <name type="scientific">Megalodesulfovibrio gigas (strain ATCC 19364 / DSM 1382 / NCIMB 9332 / VKM B-1759)</name>
    <name type="common">Desulfovibrio gigas</name>
    <dbReference type="NCBI Taxonomy" id="1121448"/>
    <lineage>
        <taxon>Bacteria</taxon>
        <taxon>Pseudomonadati</taxon>
        <taxon>Thermodesulfobacteriota</taxon>
        <taxon>Desulfovibrionia</taxon>
        <taxon>Desulfovibrionales</taxon>
        <taxon>Desulfovibrionaceae</taxon>
        <taxon>Megalodesulfovibrio</taxon>
    </lineage>
</organism>